<dbReference type="InterPro" id="IPR006597">
    <property type="entry name" value="Sel1-like"/>
</dbReference>
<dbReference type="EMBL" id="WKJK01000003">
    <property type="protein sequence ID" value="MRW89919.1"/>
    <property type="molecule type" value="Genomic_DNA"/>
</dbReference>
<dbReference type="PANTHER" id="PTHR11102">
    <property type="entry name" value="SEL-1-LIKE PROTEIN"/>
    <property type="match status" value="1"/>
</dbReference>
<protein>
    <submittedName>
        <fullName evidence="1">Sel1 repeat family protein</fullName>
    </submittedName>
</protein>
<name>A0A6I2L0W3_9BURK</name>
<dbReference type="Proteomes" id="UP000433309">
    <property type="component" value="Unassembled WGS sequence"/>
</dbReference>
<dbReference type="SMART" id="SM00671">
    <property type="entry name" value="SEL1"/>
    <property type="match status" value="4"/>
</dbReference>
<dbReference type="AlphaFoldDB" id="A0A6I2L0W3"/>
<dbReference type="InterPro" id="IPR011990">
    <property type="entry name" value="TPR-like_helical_dom_sf"/>
</dbReference>
<reference evidence="1 2" key="1">
    <citation type="submission" date="2019-11" db="EMBL/GenBank/DDBJ databases">
        <title>Novel species isolated from a subtropical stream in China.</title>
        <authorList>
            <person name="Lu H."/>
        </authorList>
    </citation>
    <scope>NUCLEOTIDE SEQUENCE [LARGE SCALE GENOMIC DNA]</scope>
    <source>
        <strain evidence="1 2">FT80W</strain>
    </source>
</reference>
<evidence type="ECO:0000313" key="2">
    <source>
        <dbReference type="Proteomes" id="UP000433309"/>
    </source>
</evidence>
<dbReference type="SUPFAM" id="SSF81901">
    <property type="entry name" value="HCP-like"/>
    <property type="match status" value="1"/>
</dbReference>
<accession>A0A6I2L0W3</accession>
<comment type="caution">
    <text evidence="1">The sequence shown here is derived from an EMBL/GenBank/DDBJ whole genome shotgun (WGS) entry which is preliminary data.</text>
</comment>
<sequence>MAADVRALTALDGSGWQDLLASEPTRALAALRLAARHGVPRAQALLGQRLLSGIGTVADSGEAAHWFRVAADNDDADAMNMLGRCYQHGWGMAVDAQMAVYWYGLAAQRDLDWGMYNLANLMMIGAGTPADRAGALGLYQRAAAKGHAKSINIIGRFHEEGWEMPADEEQAFALYRQAADGGDFRACFNYARLLAERGAAEQACVVLRRIPSLSTPAFLHNVRGWLRAHALPALRALASEPAFAAGVSA</sequence>
<dbReference type="Gene3D" id="1.25.40.10">
    <property type="entry name" value="Tetratricopeptide repeat domain"/>
    <property type="match status" value="1"/>
</dbReference>
<dbReference type="Pfam" id="PF08238">
    <property type="entry name" value="Sel1"/>
    <property type="match status" value="4"/>
</dbReference>
<dbReference type="InterPro" id="IPR050767">
    <property type="entry name" value="Sel1_AlgK"/>
</dbReference>
<organism evidence="1 2">
    <name type="scientific">Duganella guangzhouensis</name>
    <dbReference type="NCBI Taxonomy" id="2666084"/>
    <lineage>
        <taxon>Bacteria</taxon>
        <taxon>Pseudomonadati</taxon>
        <taxon>Pseudomonadota</taxon>
        <taxon>Betaproteobacteria</taxon>
        <taxon>Burkholderiales</taxon>
        <taxon>Oxalobacteraceae</taxon>
        <taxon>Telluria group</taxon>
        <taxon>Duganella</taxon>
    </lineage>
</organism>
<keyword evidence="2" id="KW-1185">Reference proteome</keyword>
<proteinExistence type="predicted"/>
<gene>
    <name evidence="1" type="ORF">GJ699_07985</name>
</gene>
<dbReference type="PANTHER" id="PTHR11102:SF160">
    <property type="entry name" value="ERAD-ASSOCIATED E3 UBIQUITIN-PROTEIN LIGASE COMPONENT HRD3"/>
    <property type="match status" value="1"/>
</dbReference>
<evidence type="ECO:0000313" key="1">
    <source>
        <dbReference type="EMBL" id="MRW89919.1"/>
    </source>
</evidence>